<comment type="caution">
    <text evidence="10">The sequence shown here is derived from an EMBL/GenBank/DDBJ whole genome shotgun (WGS) entry which is preliminary data.</text>
</comment>
<keyword evidence="5 8" id="KW-0812">Transmembrane</keyword>
<name>A0A7Z0DWJ5_RHILE</name>
<dbReference type="RefSeq" id="WP_179610972.1">
    <property type="nucleotide sequence ID" value="NZ_JACBZV010000002.1"/>
</dbReference>
<protein>
    <submittedName>
        <fullName evidence="10">Simple sugar transport system permease protein</fullName>
    </submittedName>
</protein>
<evidence type="ECO:0000256" key="5">
    <source>
        <dbReference type="ARBA" id="ARBA00022692"/>
    </source>
</evidence>
<feature type="transmembrane region" description="Helical" evidence="8">
    <location>
        <begin position="93"/>
        <end position="112"/>
    </location>
</feature>
<dbReference type="EMBL" id="JACIIJ010000008">
    <property type="protein sequence ID" value="MBB6222676.1"/>
    <property type="molecule type" value="Genomic_DNA"/>
</dbReference>
<dbReference type="Proteomes" id="UP000535276">
    <property type="component" value="Unassembled WGS sequence"/>
</dbReference>
<feature type="transmembrane region" description="Helical" evidence="8">
    <location>
        <begin position="12"/>
        <end position="29"/>
    </location>
</feature>
<feature type="transmembrane region" description="Helical" evidence="8">
    <location>
        <begin position="255"/>
        <end position="286"/>
    </location>
</feature>
<evidence type="ECO:0000256" key="4">
    <source>
        <dbReference type="ARBA" id="ARBA00022519"/>
    </source>
</evidence>
<feature type="transmembrane region" description="Helical" evidence="8">
    <location>
        <begin position="210"/>
        <end position="235"/>
    </location>
</feature>
<dbReference type="InterPro" id="IPR001851">
    <property type="entry name" value="ABC_transp_permease"/>
</dbReference>
<proteinExistence type="predicted"/>
<dbReference type="Pfam" id="PF02653">
    <property type="entry name" value="BPD_transp_2"/>
    <property type="match status" value="1"/>
</dbReference>
<dbReference type="PANTHER" id="PTHR32196:SF21">
    <property type="entry name" value="ABC TRANSPORTER PERMEASE PROTEIN YPHD-RELATED"/>
    <property type="match status" value="1"/>
</dbReference>
<keyword evidence="10" id="KW-0762">Sugar transport</keyword>
<dbReference type="GO" id="GO:0005886">
    <property type="term" value="C:plasma membrane"/>
    <property type="evidence" value="ECO:0007669"/>
    <property type="project" value="UniProtKB-SubCell"/>
</dbReference>
<evidence type="ECO:0000313" key="10">
    <source>
        <dbReference type="EMBL" id="NYJ10240.1"/>
    </source>
</evidence>
<reference evidence="10 12" key="1">
    <citation type="submission" date="2020-07" db="EMBL/GenBank/DDBJ databases">
        <title>Genomic Encyclopedia of Type Strains, Phase IV (KMG-V): Genome sequencing to study the core and pangenomes of soil and plant-associated prokaryotes.</title>
        <authorList>
            <person name="Whitman W."/>
        </authorList>
    </citation>
    <scope>NUCLEOTIDE SEQUENCE [LARGE SCALE GENOMIC DNA]</scope>
    <source>
        <strain evidence="9 11">SEMIA 4011</strain>
        <strain evidence="10 12">SEMIA 4052</strain>
    </source>
</reference>
<organism evidence="10 12">
    <name type="scientific">Rhizobium leguminosarum</name>
    <dbReference type="NCBI Taxonomy" id="384"/>
    <lineage>
        <taxon>Bacteria</taxon>
        <taxon>Pseudomonadati</taxon>
        <taxon>Pseudomonadota</taxon>
        <taxon>Alphaproteobacteria</taxon>
        <taxon>Hyphomicrobiales</taxon>
        <taxon>Rhizobiaceae</taxon>
        <taxon>Rhizobium/Agrobacterium group</taxon>
        <taxon>Rhizobium</taxon>
    </lineage>
</organism>
<evidence type="ECO:0000256" key="7">
    <source>
        <dbReference type="ARBA" id="ARBA00023136"/>
    </source>
</evidence>
<evidence type="ECO:0000256" key="1">
    <source>
        <dbReference type="ARBA" id="ARBA00004651"/>
    </source>
</evidence>
<gene>
    <name evidence="9" type="ORF">GGE66_003661</name>
    <name evidence="10" type="ORF">GGI64_001287</name>
</gene>
<evidence type="ECO:0000313" key="12">
    <source>
        <dbReference type="Proteomes" id="UP000535276"/>
    </source>
</evidence>
<accession>A0A7Z0DWJ5</accession>
<keyword evidence="4" id="KW-0997">Cell inner membrane</keyword>
<keyword evidence="3" id="KW-1003">Cell membrane</keyword>
<dbReference type="Proteomes" id="UP000517187">
    <property type="component" value="Unassembled WGS sequence"/>
</dbReference>
<feature type="transmembrane region" description="Helical" evidence="8">
    <location>
        <begin position="170"/>
        <end position="189"/>
    </location>
</feature>
<feature type="transmembrane region" description="Helical" evidence="8">
    <location>
        <begin position="41"/>
        <end position="61"/>
    </location>
</feature>
<dbReference type="PANTHER" id="PTHR32196">
    <property type="entry name" value="ABC TRANSPORTER PERMEASE PROTEIN YPHD-RELATED-RELATED"/>
    <property type="match status" value="1"/>
</dbReference>
<dbReference type="AlphaFoldDB" id="A0A7Z0DWJ5"/>
<keyword evidence="7 8" id="KW-0472">Membrane</keyword>
<dbReference type="EMBL" id="JACBZV010000002">
    <property type="protein sequence ID" value="NYJ10240.1"/>
    <property type="molecule type" value="Genomic_DNA"/>
</dbReference>
<comment type="subcellular location">
    <subcellularLocation>
        <location evidence="1">Cell membrane</location>
        <topology evidence="1">Multi-pass membrane protein</topology>
    </subcellularLocation>
</comment>
<evidence type="ECO:0000256" key="3">
    <source>
        <dbReference type="ARBA" id="ARBA00022475"/>
    </source>
</evidence>
<evidence type="ECO:0000256" key="8">
    <source>
        <dbReference type="SAM" id="Phobius"/>
    </source>
</evidence>
<dbReference type="CDD" id="cd06579">
    <property type="entry name" value="TM_PBP1_transp_AraH_like"/>
    <property type="match status" value="1"/>
</dbReference>
<keyword evidence="6 8" id="KW-1133">Transmembrane helix</keyword>
<evidence type="ECO:0000256" key="2">
    <source>
        <dbReference type="ARBA" id="ARBA00022448"/>
    </source>
</evidence>
<dbReference type="GO" id="GO:0022857">
    <property type="term" value="F:transmembrane transporter activity"/>
    <property type="evidence" value="ECO:0007669"/>
    <property type="project" value="InterPro"/>
</dbReference>
<feature type="transmembrane region" description="Helical" evidence="8">
    <location>
        <begin position="119"/>
        <end position="138"/>
    </location>
</feature>
<evidence type="ECO:0000313" key="9">
    <source>
        <dbReference type="EMBL" id="MBB6222676.1"/>
    </source>
</evidence>
<evidence type="ECO:0000313" key="11">
    <source>
        <dbReference type="Proteomes" id="UP000517187"/>
    </source>
</evidence>
<evidence type="ECO:0000256" key="6">
    <source>
        <dbReference type="ARBA" id="ARBA00022989"/>
    </source>
</evidence>
<keyword evidence="2" id="KW-0813">Transport</keyword>
<feature type="transmembrane region" description="Helical" evidence="8">
    <location>
        <begin position="298"/>
        <end position="319"/>
    </location>
</feature>
<sequence length="343" mass="36304">MRKLFLSHTTECVLIAVIIAMSIFLAFATDRFFTLGNAFDLLNISAVNIIFAVGLLVVLIAGGIDISFAVAASIVQYLTVLALERIGGGGWTSGFLIAAGIGIALGLINAFLIHRFRIISIVATIATFNVYFGLLMFFTKGVSLYNLPDWLTSRVVIYEREMADGSWAEITLPVVVMVVCTLATWLFITRTTTGRQLYAFGDNPDGARRFGINIGAMQFIAFGWLGLMAGIAGLMQAHYAQEVVPNALYGRELDVLAAVVLGGARLGGGKGSVLGCVLGVLLVSITQNGLNLMGVSPFAFKMIVGAIILVAITLSSARIGALAPVFGSRISADGQPAASGEKR</sequence>